<feature type="non-terminal residue" evidence="1">
    <location>
        <position position="1"/>
    </location>
</feature>
<organism evidence="1">
    <name type="scientific">Nothobranchius furzeri</name>
    <name type="common">Turquoise killifish</name>
    <dbReference type="NCBI Taxonomy" id="105023"/>
    <lineage>
        <taxon>Eukaryota</taxon>
        <taxon>Metazoa</taxon>
        <taxon>Chordata</taxon>
        <taxon>Craniata</taxon>
        <taxon>Vertebrata</taxon>
        <taxon>Euteleostomi</taxon>
        <taxon>Actinopterygii</taxon>
        <taxon>Neopterygii</taxon>
        <taxon>Teleostei</taxon>
        <taxon>Neoteleostei</taxon>
        <taxon>Acanthomorphata</taxon>
        <taxon>Ovalentaria</taxon>
        <taxon>Atherinomorphae</taxon>
        <taxon>Cyprinodontiformes</taxon>
        <taxon>Nothobranchiidae</taxon>
        <taxon>Nothobranchius</taxon>
    </lineage>
</organism>
<sequence length="174" mass="19669">KLPNICGAETRDKQSPSMGVRLWRAARRHFLIKAGGLNCPIGRLFSSADKLPLTGSCAFTQYFVDSPMAAIAASSRFEYDATSLPHLSLGSFARFPLSHTQDTHLNFQPTHYNQSYKFLGTLINNNLKWKKHADQIYKKANKCLFFLRQQKKFKSGTISCFSFTLPLSKAYSHL</sequence>
<protein>
    <submittedName>
        <fullName evidence="1">Uncharacterized protein</fullName>
    </submittedName>
</protein>
<feature type="non-terminal residue" evidence="1">
    <location>
        <position position="174"/>
    </location>
</feature>
<gene>
    <name evidence="1" type="primary">Nfu_g_1_017441</name>
</gene>
<dbReference type="EMBL" id="HADY01021241">
    <property type="protein sequence ID" value="SBP59726.1"/>
    <property type="molecule type" value="Transcribed_RNA"/>
</dbReference>
<name>A0A1A8AZ18_NOTFU</name>
<proteinExistence type="predicted"/>
<reference evidence="1" key="2">
    <citation type="submission" date="2016-06" db="EMBL/GenBank/DDBJ databases">
        <title>The genome of a short-lived fish provides insights into sex chromosome evolution and the genetic control of aging.</title>
        <authorList>
            <person name="Reichwald K."/>
            <person name="Felder M."/>
            <person name="Petzold A."/>
            <person name="Koch P."/>
            <person name="Groth M."/>
            <person name="Platzer M."/>
        </authorList>
    </citation>
    <scope>NUCLEOTIDE SEQUENCE</scope>
    <source>
        <tissue evidence="1">Brain</tissue>
    </source>
</reference>
<reference evidence="1" key="1">
    <citation type="submission" date="2016-05" db="EMBL/GenBank/DDBJ databases">
        <authorList>
            <person name="Lavstsen T."/>
            <person name="Jespersen J.S."/>
        </authorList>
    </citation>
    <scope>NUCLEOTIDE SEQUENCE</scope>
    <source>
        <tissue evidence="1">Brain</tissue>
    </source>
</reference>
<accession>A0A1A8AZ18</accession>
<evidence type="ECO:0000313" key="1">
    <source>
        <dbReference type="EMBL" id="SBP59726.1"/>
    </source>
</evidence>
<dbReference type="AlphaFoldDB" id="A0A1A8AZ18"/>